<dbReference type="Proteomes" id="UP000326062">
    <property type="component" value="Unassembled WGS sequence"/>
</dbReference>
<feature type="compositionally biased region" description="Basic and acidic residues" evidence="1">
    <location>
        <begin position="32"/>
        <end position="42"/>
    </location>
</feature>
<proteinExistence type="predicted"/>
<feature type="compositionally biased region" description="Polar residues" evidence="1">
    <location>
        <begin position="20"/>
        <end position="29"/>
    </location>
</feature>
<keyword evidence="3" id="KW-1185">Reference proteome</keyword>
<reference evidence="2 3" key="1">
    <citation type="submission" date="2019-06" db="EMBL/GenBank/DDBJ databases">
        <title>Discovery of a novel chromosome fission-fusion reversal in muntjac.</title>
        <authorList>
            <person name="Mudd A.B."/>
            <person name="Bredeson J.V."/>
            <person name="Baum R."/>
            <person name="Hockemeyer D."/>
            <person name="Rokhsar D.S."/>
        </authorList>
    </citation>
    <scope>NUCLEOTIDE SEQUENCE [LARGE SCALE GENOMIC DNA]</scope>
    <source>
        <strain evidence="2">UCam_UCB_Mr</strain>
        <tissue evidence="2">Fibroblast cell line</tissue>
    </source>
</reference>
<gene>
    <name evidence="2" type="ORF">FD755_023709</name>
</gene>
<comment type="caution">
    <text evidence="2">The sequence shown here is derived from an EMBL/GenBank/DDBJ whole genome shotgun (WGS) entry which is preliminary data.</text>
</comment>
<dbReference type="AlphaFoldDB" id="A0A5N3VWM6"/>
<name>A0A5N3VWM6_MUNRE</name>
<protein>
    <submittedName>
        <fullName evidence="2">Uncharacterized protein</fullName>
    </submittedName>
</protein>
<organism evidence="2 3">
    <name type="scientific">Muntiacus reevesi</name>
    <name type="common">Reeves' muntjac</name>
    <name type="synonym">Cervus reevesi</name>
    <dbReference type="NCBI Taxonomy" id="9886"/>
    <lineage>
        <taxon>Eukaryota</taxon>
        <taxon>Metazoa</taxon>
        <taxon>Chordata</taxon>
        <taxon>Craniata</taxon>
        <taxon>Vertebrata</taxon>
        <taxon>Euteleostomi</taxon>
        <taxon>Mammalia</taxon>
        <taxon>Eutheria</taxon>
        <taxon>Laurasiatheria</taxon>
        <taxon>Artiodactyla</taxon>
        <taxon>Ruminantia</taxon>
        <taxon>Pecora</taxon>
        <taxon>Cervidae</taxon>
        <taxon>Muntiacinae</taxon>
        <taxon>Muntiacus</taxon>
    </lineage>
</organism>
<dbReference type="EMBL" id="VCEB01000673">
    <property type="protein sequence ID" value="KAB0353591.1"/>
    <property type="molecule type" value="Genomic_DNA"/>
</dbReference>
<evidence type="ECO:0000313" key="3">
    <source>
        <dbReference type="Proteomes" id="UP000326062"/>
    </source>
</evidence>
<evidence type="ECO:0000313" key="2">
    <source>
        <dbReference type="EMBL" id="KAB0353591.1"/>
    </source>
</evidence>
<feature type="region of interest" description="Disordered" evidence="1">
    <location>
        <begin position="1"/>
        <end position="78"/>
    </location>
</feature>
<evidence type="ECO:0000256" key="1">
    <source>
        <dbReference type="SAM" id="MobiDB-lite"/>
    </source>
</evidence>
<feature type="compositionally biased region" description="Gly residues" evidence="1">
    <location>
        <begin position="1"/>
        <end position="11"/>
    </location>
</feature>
<sequence>MQASGGGAGGAEGRDDQHSSRTPASQNGSGRAEGEDGHRAPEGRGGPGRGREAMEAAVARPRGERAPGGLGPAGDVAPLAVRPRRGQVVLCEEARDTTNSVMDDALTVSHPAHSECLKAYRSLLPDAQHHQGLIWKEFAVNGSDLILPCFHLTFHQPDQLSLVIQNIRCLGLPPPQASAEERG</sequence>
<accession>A0A5N3VWM6</accession>